<keyword evidence="2" id="KW-1185">Reference proteome</keyword>
<dbReference type="RefSeq" id="WP_146163726.1">
    <property type="nucleotide sequence ID" value="NZ_PZZN01000003.1"/>
</dbReference>
<proteinExistence type="predicted"/>
<protein>
    <submittedName>
        <fullName evidence="1">Tryptophan halogenase</fullName>
    </submittedName>
</protein>
<dbReference type="Proteomes" id="UP000240996">
    <property type="component" value="Unassembled WGS sequence"/>
</dbReference>
<gene>
    <name evidence="1" type="ORF">C8J24_3272</name>
</gene>
<name>A0A2T4YNR6_9SPHN</name>
<dbReference type="InterPro" id="IPR036188">
    <property type="entry name" value="FAD/NAD-bd_sf"/>
</dbReference>
<evidence type="ECO:0000313" key="1">
    <source>
        <dbReference type="EMBL" id="PTM45055.1"/>
    </source>
</evidence>
<dbReference type="InterPro" id="IPR006905">
    <property type="entry name" value="Flavin_halogenase"/>
</dbReference>
<dbReference type="SUPFAM" id="SSF51905">
    <property type="entry name" value="FAD/NAD(P)-binding domain"/>
    <property type="match status" value="1"/>
</dbReference>
<evidence type="ECO:0000313" key="2">
    <source>
        <dbReference type="Proteomes" id="UP000240996"/>
    </source>
</evidence>
<dbReference type="Gene3D" id="3.50.50.60">
    <property type="entry name" value="FAD/NAD(P)-binding domain"/>
    <property type="match status" value="1"/>
</dbReference>
<dbReference type="Pfam" id="PF04820">
    <property type="entry name" value="Trp_halogenase"/>
    <property type="match status" value="1"/>
</dbReference>
<dbReference type="GO" id="GO:0004497">
    <property type="term" value="F:monooxygenase activity"/>
    <property type="evidence" value="ECO:0007669"/>
    <property type="project" value="InterPro"/>
</dbReference>
<sequence length="498" mass="53873">MIGAPGTPVAFTPGNDIRHIVVCGGGLAAWMTVATLARHLPDTVRVTLAEIDSDHRCADLFYGTVSGPGSYAFNLAAGVTEPALVLGSSAAFSWGSKYVHWAEGGRSWIQCFNLALPVIDGVLMHQYLVQQGMTRLDPFLLGAVAGSRGTFAHPPRSPGAAGQQPLARAEYGYHFDPASHARCFAAAVPPGRIHHLKGALTRVAVGDGAITGIALDGADMVTADLYLDCSGPSAELLSRLDPAWLGGRALQISADDVAEARLGPPVRSVSFHDKGWAAQTPLRGSTRSLTVSDATASCNARGGLSASATLGRRQRAWAGNCVGIGHAAGIVEPLTPAPMMLLERDIERLMTLIPVSTASMTVEEREYNRRHGEDHHHAMRFTRALLETSALPDSDFWRAARDTPDAELEHKLAMFAERGLLVSYDLEPFHPEDWLIMHFGIGRRPRRHDRLADRADAKRVRRYLDDAAQQVANAAAALPSNHVYMTQLERYLRQDPRK</sequence>
<organism evidence="1 2">
    <name type="scientific">Sphingomonas aerolata</name>
    <dbReference type="NCBI Taxonomy" id="185951"/>
    <lineage>
        <taxon>Bacteria</taxon>
        <taxon>Pseudomonadati</taxon>
        <taxon>Pseudomonadota</taxon>
        <taxon>Alphaproteobacteria</taxon>
        <taxon>Sphingomonadales</taxon>
        <taxon>Sphingomonadaceae</taxon>
        <taxon>Sphingomonas</taxon>
    </lineage>
</organism>
<reference evidence="1 2" key="1">
    <citation type="submission" date="2018-04" db="EMBL/GenBank/DDBJ databases">
        <title>Genomic Encyclopedia of Type Strains, Phase III (KMG-III): the genomes of soil and plant-associated and newly described type strains.</title>
        <authorList>
            <person name="Whitman W."/>
        </authorList>
    </citation>
    <scope>NUCLEOTIDE SEQUENCE [LARGE SCALE GENOMIC DNA]</scope>
    <source>
        <strain evidence="1 2">NW12</strain>
    </source>
</reference>
<comment type="caution">
    <text evidence="1">The sequence shown here is derived from an EMBL/GenBank/DDBJ whole genome shotgun (WGS) entry which is preliminary data.</text>
</comment>
<accession>A0A2T4YNR6</accession>
<dbReference type="AlphaFoldDB" id="A0A2T4YNR6"/>
<dbReference type="EMBL" id="PZZN01000003">
    <property type="protein sequence ID" value="PTM45055.1"/>
    <property type="molecule type" value="Genomic_DNA"/>
</dbReference>